<gene>
    <name evidence="2" type="ordered locus">Deipe_3229</name>
</gene>
<dbReference type="eggNOG" id="COG1804">
    <property type="taxonomic scope" value="Bacteria"/>
</dbReference>
<dbReference type="InterPro" id="IPR050483">
    <property type="entry name" value="CoA-transferase_III_domain"/>
</dbReference>
<dbReference type="InterPro" id="IPR023606">
    <property type="entry name" value="CoA-Trfase_III_dom_1_sf"/>
</dbReference>
<name>L0A688_DEIPD</name>
<dbReference type="Gene3D" id="3.40.50.10540">
    <property type="entry name" value="Crotonobetainyl-coa:carnitine coa-transferase, domain 1"/>
    <property type="match status" value="1"/>
</dbReference>
<accession>L0A688</accession>
<dbReference type="STRING" id="937777.Deipe_3229"/>
<dbReference type="PANTHER" id="PTHR48207">
    <property type="entry name" value="SUCCINATE--HYDROXYMETHYLGLUTARATE COA-TRANSFERASE"/>
    <property type="match status" value="1"/>
</dbReference>
<keyword evidence="3" id="KW-1185">Reference proteome</keyword>
<dbReference type="Gene3D" id="3.30.1540.10">
    <property type="entry name" value="formyl-coa transferase, domain 3"/>
    <property type="match status" value="1"/>
</dbReference>
<dbReference type="AlphaFoldDB" id="L0A688"/>
<reference evidence="3" key="1">
    <citation type="submission" date="2012-03" db="EMBL/GenBank/DDBJ databases">
        <title>Complete sequence of chromosome of Deinococcus peraridilitoris DSM 19664.</title>
        <authorList>
            <person name="Lucas S."/>
            <person name="Copeland A."/>
            <person name="Lapidus A."/>
            <person name="Glavina del Rio T."/>
            <person name="Dalin E."/>
            <person name="Tice H."/>
            <person name="Bruce D."/>
            <person name="Goodwin L."/>
            <person name="Pitluck S."/>
            <person name="Peters L."/>
            <person name="Mikhailova N."/>
            <person name="Lu M."/>
            <person name="Kyrpides N."/>
            <person name="Mavromatis K."/>
            <person name="Ivanova N."/>
            <person name="Brettin T."/>
            <person name="Detter J.C."/>
            <person name="Han C."/>
            <person name="Larimer F."/>
            <person name="Land M."/>
            <person name="Hauser L."/>
            <person name="Markowitz V."/>
            <person name="Cheng J.-F."/>
            <person name="Hugenholtz P."/>
            <person name="Woyke T."/>
            <person name="Wu D."/>
            <person name="Pukall R."/>
            <person name="Steenblock K."/>
            <person name="Brambilla E."/>
            <person name="Klenk H.-P."/>
            <person name="Eisen J.A."/>
        </authorList>
    </citation>
    <scope>NUCLEOTIDE SEQUENCE [LARGE SCALE GENOMIC DNA]</scope>
    <source>
        <strain evidence="3">DSM 19664 / LMG 22246 / CIP 109416 / KR-200</strain>
    </source>
</reference>
<dbReference type="SUPFAM" id="SSF89796">
    <property type="entry name" value="CoA-transferase family III (CaiB/BaiF)"/>
    <property type="match status" value="1"/>
</dbReference>
<keyword evidence="1 2" id="KW-0808">Transferase</keyword>
<dbReference type="HOGENOM" id="CLU_033975_0_0_0"/>
<evidence type="ECO:0000256" key="1">
    <source>
        <dbReference type="ARBA" id="ARBA00022679"/>
    </source>
</evidence>
<dbReference type="PATRIC" id="fig|937777.3.peg.3245"/>
<evidence type="ECO:0000313" key="3">
    <source>
        <dbReference type="Proteomes" id="UP000010467"/>
    </source>
</evidence>
<dbReference type="RefSeq" id="WP_015236970.1">
    <property type="nucleotide sequence ID" value="NC_019793.1"/>
</dbReference>
<dbReference type="GO" id="GO:0008410">
    <property type="term" value="F:CoA-transferase activity"/>
    <property type="evidence" value="ECO:0007669"/>
    <property type="project" value="TreeGrafter"/>
</dbReference>
<sequence>MTLPLQGVRVVDFTRVLTGPYATMLLGDLGADVIKIEPPQGDDTRAWGPPFKGTEATYYLSVNRNKRSIVLDLKNPDDVRTALDLIATADVLVENYRPGTMDRLGLGWEELHERHPSLVYAAISGFGQSGPYRDLAGYDIIAQGMSGLMSYTGDAHGEPMKLGVAVADVFAGALMTQGILAALFERERSGTGRRVDVNLLEGMMSLGTYQLSRYLNAGEVAERLGNEHRSIVPYGLFRCQDGFINLAVGNDGLWRRFCSGLDMHDLLADERYLTNAGRVAHRDELVPELTARFGRFSRVEVMKRLQQAGVPCGPVYDVRETFEDPHVQARELTVPVSHPTLGEVTLTSPPWEFDGQHLPIRRAPPTLGQHDAEIRSELTQQHINEETHA</sequence>
<dbReference type="KEGG" id="dpd:Deipe_3229"/>
<dbReference type="InterPro" id="IPR044855">
    <property type="entry name" value="CoA-Trfase_III_dom3_sf"/>
</dbReference>
<protein>
    <submittedName>
        <fullName evidence="2">Putative acyl-CoA transferase/carnitine dehydratase</fullName>
    </submittedName>
</protein>
<evidence type="ECO:0000313" key="2">
    <source>
        <dbReference type="EMBL" id="AFZ68672.1"/>
    </source>
</evidence>
<proteinExistence type="predicted"/>
<organism evidence="2 3">
    <name type="scientific">Deinococcus peraridilitoris (strain DSM 19664 / LMG 22246 / CIP 109416 / KR-200)</name>
    <dbReference type="NCBI Taxonomy" id="937777"/>
    <lineage>
        <taxon>Bacteria</taxon>
        <taxon>Thermotogati</taxon>
        <taxon>Deinococcota</taxon>
        <taxon>Deinococci</taxon>
        <taxon>Deinococcales</taxon>
        <taxon>Deinococcaceae</taxon>
        <taxon>Deinococcus</taxon>
    </lineage>
</organism>
<dbReference type="Proteomes" id="UP000010467">
    <property type="component" value="Chromosome"/>
</dbReference>
<dbReference type="EMBL" id="CP003382">
    <property type="protein sequence ID" value="AFZ68672.1"/>
    <property type="molecule type" value="Genomic_DNA"/>
</dbReference>
<dbReference type="InterPro" id="IPR003673">
    <property type="entry name" value="CoA-Trfase_fam_III"/>
</dbReference>
<dbReference type="Pfam" id="PF02515">
    <property type="entry name" value="CoA_transf_3"/>
    <property type="match status" value="1"/>
</dbReference>
<dbReference type="PANTHER" id="PTHR48207:SF3">
    <property type="entry name" value="SUCCINATE--HYDROXYMETHYLGLUTARATE COA-TRANSFERASE"/>
    <property type="match status" value="1"/>
</dbReference>